<gene>
    <name evidence="1" type="ORF">B296_00017949</name>
</gene>
<reference evidence="1 2" key="1">
    <citation type="journal article" date="2014" name="Agronomy (Basel)">
        <title>A Draft Genome Sequence for Ensete ventricosum, the Drought-Tolerant Tree Against Hunger.</title>
        <authorList>
            <person name="Harrison J."/>
            <person name="Moore K.A."/>
            <person name="Paszkiewicz K."/>
            <person name="Jones T."/>
            <person name="Grant M."/>
            <person name="Ambacheew D."/>
            <person name="Muzemil S."/>
            <person name="Studholme D.J."/>
        </authorList>
    </citation>
    <scope>NUCLEOTIDE SEQUENCE [LARGE SCALE GENOMIC DNA]</scope>
</reference>
<evidence type="ECO:0000313" key="2">
    <source>
        <dbReference type="Proteomes" id="UP000287651"/>
    </source>
</evidence>
<dbReference type="Proteomes" id="UP000287651">
    <property type="component" value="Unassembled WGS sequence"/>
</dbReference>
<organism evidence="1 2">
    <name type="scientific">Ensete ventricosum</name>
    <name type="common">Abyssinian banana</name>
    <name type="synonym">Musa ensete</name>
    <dbReference type="NCBI Taxonomy" id="4639"/>
    <lineage>
        <taxon>Eukaryota</taxon>
        <taxon>Viridiplantae</taxon>
        <taxon>Streptophyta</taxon>
        <taxon>Embryophyta</taxon>
        <taxon>Tracheophyta</taxon>
        <taxon>Spermatophyta</taxon>
        <taxon>Magnoliopsida</taxon>
        <taxon>Liliopsida</taxon>
        <taxon>Zingiberales</taxon>
        <taxon>Musaceae</taxon>
        <taxon>Ensete</taxon>
    </lineage>
</organism>
<dbReference type="EMBL" id="AMZH03000515">
    <property type="protein sequence ID" value="RRT83321.1"/>
    <property type="molecule type" value="Genomic_DNA"/>
</dbReference>
<name>A0A427B4C4_ENSVE</name>
<sequence length="80" mass="8728">MPPALTAAQRSMPFPVRIADVSGFESCPTAPEIAADTSTYQMGKHSNTVRQTAHCPLLRENRIRAYLVVGELGEVFHSEA</sequence>
<dbReference type="AlphaFoldDB" id="A0A427B4C4"/>
<comment type="caution">
    <text evidence="1">The sequence shown here is derived from an EMBL/GenBank/DDBJ whole genome shotgun (WGS) entry which is preliminary data.</text>
</comment>
<proteinExistence type="predicted"/>
<protein>
    <submittedName>
        <fullName evidence="1">Uncharacterized protein</fullName>
    </submittedName>
</protein>
<evidence type="ECO:0000313" key="1">
    <source>
        <dbReference type="EMBL" id="RRT83321.1"/>
    </source>
</evidence>
<accession>A0A427B4C4</accession>